<dbReference type="PANTHER" id="PTHR30483:SF6">
    <property type="entry name" value="PERIPLASMIC BINDING PROTEIN OF ABC TRANSPORTER FOR NATURAL AMINO ACIDS"/>
    <property type="match status" value="1"/>
</dbReference>
<gene>
    <name evidence="8" type="ORF">ACFO1V_13635</name>
</gene>
<dbReference type="PANTHER" id="PTHR30483">
    <property type="entry name" value="LEUCINE-SPECIFIC-BINDING PROTEIN"/>
    <property type="match status" value="1"/>
</dbReference>
<keyword evidence="4 6" id="KW-0732">Signal</keyword>
<accession>A0ABV9H8E0</accession>
<dbReference type="InterPro" id="IPR051010">
    <property type="entry name" value="BCAA_transport"/>
</dbReference>
<proteinExistence type="inferred from homology"/>
<dbReference type="Pfam" id="PF13458">
    <property type="entry name" value="Peripla_BP_6"/>
    <property type="match status" value="1"/>
</dbReference>
<comment type="function">
    <text evidence="1">Component of an amino-acid transport system.</text>
</comment>
<keyword evidence="9" id="KW-1185">Reference proteome</keyword>
<organism evidence="8 9">
    <name type="scientific">Daeguia caeni</name>
    <dbReference type="NCBI Taxonomy" id="439612"/>
    <lineage>
        <taxon>Bacteria</taxon>
        <taxon>Pseudomonadati</taxon>
        <taxon>Pseudomonadota</taxon>
        <taxon>Alphaproteobacteria</taxon>
        <taxon>Hyphomicrobiales</taxon>
        <taxon>Brucellaceae</taxon>
        <taxon>Daeguia</taxon>
    </lineage>
</organism>
<evidence type="ECO:0000256" key="5">
    <source>
        <dbReference type="ARBA" id="ARBA00022970"/>
    </source>
</evidence>
<dbReference type="InterPro" id="IPR028081">
    <property type="entry name" value="Leu-bd"/>
</dbReference>
<dbReference type="Gene3D" id="3.40.50.2300">
    <property type="match status" value="2"/>
</dbReference>
<feature type="signal peptide" evidence="6">
    <location>
        <begin position="1"/>
        <end position="16"/>
    </location>
</feature>
<name>A0ABV9H8E0_9HYPH</name>
<keyword evidence="3" id="KW-0813">Transport</keyword>
<evidence type="ECO:0000256" key="3">
    <source>
        <dbReference type="ARBA" id="ARBA00022448"/>
    </source>
</evidence>
<evidence type="ECO:0000313" key="9">
    <source>
        <dbReference type="Proteomes" id="UP001596042"/>
    </source>
</evidence>
<evidence type="ECO:0000256" key="1">
    <source>
        <dbReference type="ARBA" id="ARBA00003630"/>
    </source>
</evidence>
<reference evidence="9" key="1">
    <citation type="journal article" date="2019" name="Int. J. Syst. Evol. Microbiol.">
        <title>The Global Catalogue of Microorganisms (GCM) 10K type strain sequencing project: providing services to taxonomists for standard genome sequencing and annotation.</title>
        <authorList>
            <consortium name="The Broad Institute Genomics Platform"/>
            <consortium name="The Broad Institute Genome Sequencing Center for Infectious Disease"/>
            <person name="Wu L."/>
            <person name="Ma J."/>
        </authorList>
    </citation>
    <scope>NUCLEOTIDE SEQUENCE [LARGE SCALE GENOMIC DNA]</scope>
    <source>
        <strain evidence="9">CGMCC 1.15731</strain>
    </source>
</reference>
<dbReference type="SUPFAM" id="SSF53822">
    <property type="entry name" value="Periplasmic binding protein-like I"/>
    <property type="match status" value="1"/>
</dbReference>
<dbReference type="EMBL" id="JBHSEL010000123">
    <property type="protein sequence ID" value="MFC4626233.1"/>
    <property type="molecule type" value="Genomic_DNA"/>
</dbReference>
<feature type="domain" description="Leucine-binding protein" evidence="7">
    <location>
        <begin position="19"/>
        <end position="329"/>
    </location>
</feature>
<evidence type="ECO:0000256" key="4">
    <source>
        <dbReference type="ARBA" id="ARBA00022729"/>
    </source>
</evidence>
<evidence type="ECO:0000259" key="7">
    <source>
        <dbReference type="Pfam" id="PF13458"/>
    </source>
</evidence>
<comment type="caution">
    <text evidence="8">The sequence shown here is derived from an EMBL/GenBank/DDBJ whole genome shotgun (WGS) entry which is preliminary data.</text>
</comment>
<evidence type="ECO:0000256" key="2">
    <source>
        <dbReference type="ARBA" id="ARBA00010062"/>
    </source>
</evidence>
<protein>
    <submittedName>
        <fullName evidence="8">ABC transporter substrate-binding protein</fullName>
    </submittedName>
</protein>
<evidence type="ECO:0000256" key="6">
    <source>
        <dbReference type="SAM" id="SignalP"/>
    </source>
</evidence>
<dbReference type="Proteomes" id="UP001596042">
    <property type="component" value="Unassembled WGS sequence"/>
</dbReference>
<sequence>MAGLLLAMPVNVPAFAAETIRIGFSAPLTGTFAPLGSAMRDGAQVAASAKNAELTIEDDRCDAEGGKLAAERLVKANVQIAGGFLCSESLEAALPILSAHNIPVIATGVSARTLAERRATSPYPVLRLATGLDKEMAATAEILGKLWHDSAFAIIDDGTIEGRERANRLASLLKERQLKPVFTDTYRPGLENQNALVSRLRRAGATKVYVGGERDDVAAIAASAAALKYPLTIAGGSVLDAAGDKPLATDTLMIAPVEARRLATSQAELDQVKQADNVATNYALQGYATVEIAAAAITAAGESGKPLVDILRARSFETVLGNISFDEQGMRRDNPNRLHLFDGNAFNPAR</sequence>
<feature type="chain" id="PRO_5046674124" evidence="6">
    <location>
        <begin position="17"/>
        <end position="350"/>
    </location>
</feature>
<dbReference type="RefSeq" id="WP_374832502.1">
    <property type="nucleotide sequence ID" value="NZ_JBHEEZ010000015.1"/>
</dbReference>
<keyword evidence="5" id="KW-0029">Amino-acid transport</keyword>
<comment type="similarity">
    <text evidence="2">Belongs to the leucine-binding protein family.</text>
</comment>
<dbReference type="InterPro" id="IPR028082">
    <property type="entry name" value="Peripla_BP_I"/>
</dbReference>
<evidence type="ECO:0000313" key="8">
    <source>
        <dbReference type="EMBL" id="MFC4626233.1"/>
    </source>
</evidence>